<dbReference type="EMBL" id="CAJOBB010001797">
    <property type="protein sequence ID" value="CAF3904821.1"/>
    <property type="molecule type" value="Genomic_DNA"/>
</dbReference>
<dbReference type="PANTHER" id="PTHR12892:SF17">
    <property type="entry name" value="POST-GPI ATTACHMENT TO PROTEINS FACTOR 2-LIKE"/>
    <property type="match status" value="1"/>
</dbReference>
<dbReference type="GO" id="GO:0000139">
    <property type="term" value="C:Golgi membrane"/>
    <property type="evidence" value="ECO:0007669"/>
    <property type="project" value="InterPro"/>
</dbReference>
<feature type="transmembrane region" description="Helical" evidence="1">
    <location>
        <begin position="196"/>
        <end position="218"/>
    </location>
</feature>
<name>A0A814NI04_9BILA</name>
<evidence type="ECO:0000256" key="1">
    <source>
        <dbReference type="SAM" id="Phobius"/>
    </source>
</evidence>
<dbReference type="GO" id="GO:0005789">
    <property type="term" value="C:endoplasmic reticulum membrane"/>
    <property type="evidence" value="ECO:0007669"/>
    <property type="project" value="TreeGrafter"/>
</dbReference>
<protein>
    <recommendedName>
        <fullName evidence="2">CWH43-like N-terminal domain-containing protein</fullName>
    </recommendedName>
</protein>
<reference evidence="3" key="1">
    <citation type="submission" date="2021-02" db="EMBL/GenBank/DDBJ databases">
        <authorList>
            <person name="Nowell W R."/>
        </authorList>
    </citation>
    <scope>NUCLEOTIDE SEQUENCE</scope>
</reference>
<feature type="transmembrane region" description="Helical" evidence="1">
    <location>
        <begin position="20"/>
        <end position="43"/>
    </location>
</feature>
<dbReference type="EMBL" id="CAJNOE010000254">
    <property type="protein sequence ID" value="CAF1093293.1"/>
    <property type="molecule type" value="Genomic_DNA"/>
</dbReference>
<dbReference type="Proteomes" id="UP000663860">
    <property type="component" value="Unassembled WGS sequence"/>
</dbReference>
<gene>
    <name evidence="3" type="ORF">IZO911_LOCUS22621</name>
    <name evidence="4" type="ORF">KXQ929_LOCUS23018</name>
</gene>
<dbReference type="GO" id="GO:0006506">
    <property type="term" value="P:GPI anchor biosynthetic process"/>
    <property type="evidence" value="ECO:0007669"/>
    <property type="project" value="TreeGrafter"/>
</dbReference>
<accession>A0A814NI04</accession>
<evidence type="ECO:0000259" key="2">
    <source>
        <dbReference type="Pfam" id="PF10277"/>
    </source>
</evidence>
<sequence>MANKNEKIPSETTVRISIPYLTNLIVSLPLIGMVASFIASVLFTKEQIFESECGSRNFIPSFSSVIGVSPGKYIWRMAIAFHCFPRFLIALLYHNQFRTSLNKFKTNTGIKFLILKQLIHLNTFFEVCEVFGLILLSYISSKENYSLHEKAFIIFMLSSTLRMVTCLILFRQLLYKCWLNNEMNEKNKKFRFQTSYQWKMGLFCLAFIFSLLLVIAYIRHTSKCSNNIGQPSTAWSYFSACEYIICCVIMGYHATVCWDFNHFELTIYNKTTTKLNHDLNKSEQDIENEQKDIYLSR</sequence>
<feature type="transmembrane region" description="Helical" evidence="1">
    <location>
        <begin position="151"/>
        <end position="175"/>
    </location>
</feature>
<evidence type="ECO:0000313" key="4">
    <source>
        <dbReference type="EMBL" id="CAF3904821.1"/>
    </source>
</evidence>
<keyword evidence="1" id="KW-0812">Transmembrane</keyword>
<dbReference type="InterPro" id="IPR019402">
    <property type="entry name" value="CWH43_N"/>
</dbReference>
<feature type="transmembrane region" description="Helical" evidence="1">
    <location>
        <begin position="73"/>
        <end position="93"/>
    </location>
</feature>
<dbReference type="Proteomes" id="UP000663868">
    <property type="component" value="Unassembled WGS sequence"/>
</dbReference>
<comment type="caution">
    <text evidence="3">The sequence shown here is derived from an EMBL/GenBank/DDBJ whole genome shotgun (WGS) entry which is preliminary data.</text>
</comment>
<keyword evidence="1" id="KW-1133">Transmembrane helix</keyword>
<evidence type="ECO:0000313" key="3">
    <source>
        <dbReference type="EMBL" id="CAF1093293.1"/>
    </source>
</evidence>
<organism evidence="3 5">
    <name type="scientific">Adineta steineri</name>
    <dbReference type="NCBI Taxonomy" id="433720"/>
    <lineage>
        <taxon>Eukaryota</taxon>
        <taxon>Metazoa</taxon>
        <taxon>Spiralia</taxon>
        <taxon>Gnathifera</taxon>
        <taxon>Rotifera</taxon>
        <taxon>Eurotatoria</taxon>
        <taxon>Bdelloidea</taxon>
        <taxon>Adinetida</taxon>
        <taxon>Adinetidae</taxon>
        <taxon>Adineta</taxon>
    </lineage>
</organism>
<dbReference type="InterPro" id="IPR039545">
    <property type="entry name" value="PGAP2"/>
</dbReference>
<feature type="domain" description="CWH43-like N-terminal" evidence="2">
    <location>
        <begin position="23"/>
        <end position="262"/>
    </location>
</feature>
<feature type="transmembrane region" description="Helical" evidence="1">
    <location>
        <begin position="114"/>
        <end position="139"/>
    </location>
</feature>
<proteinExistence type="predicted"/>
<keyword evidence="1" id="KW-0472">Membrane</keyword>
<dbReference type="AlphaFoldDB" id="A0A814NI04"/>
<evidence type="ECO:0000313" key="5">
    <source>
        <dbReference type="Proteomes" id="UP000663860"/>
    </source>
</evidence>
<dbReference type="Pfam" id="PF10277">
    <property type="entry name" value="Frag1"/>
    <property type="match status" value="1"/>
</dbReference>
<dbReference type="PANTHER" id="PTHR12892">
    <property type="entry name" value="FGF RECEPTOR ACTIVATING PROTEIN 1"/>
    <property type="match status" value="1"/>
</dbReference>